<protein>
    <submittedName>
        <fullName evidence="9">Cytochrome b subunit of succinate dehydrogenase, Sdh3p</fullName>
    </submittedName>
</protein>
<dbReference type="CDD" id="cd03499">
    <property type="entry name" value="SQR_TypeC_SdhC"/>
    <property type="match status" value="1"/>
</dbReference>
<proteinExistence type="predicted"/>
<dbReference type="EMBL" id="JAVRQU010000015">
    <property type="protein sequence ID" value="KAK5694781.1"/>
    <property type="molecule type" value="Genomic_DNA"/>
</dbReference>
<comment type="caution">
    <text evidence="9">The sequence shown here is derived from an EMBL/GenBank/DDBJ whole genome shotgun (WGS) entry which is preliminary data.</text>
</comment>
<keyword evidence="7 8" id="KW-0472">Membrane</keyword>
<dbReference type="InterPro" id="IPR018495">
    <property type="entry name" value="Succ_DH_cyt_bsu_CS"/>
</dbReference>
<keyword evidence="2" id="KW-0349">Heme</keyword>
<reference evidence="9" key="1">
    <citation type="submission" date="2023-08" db="EMBL/GenBank/DDBJ databases">
        <title>Black Yeasts Isolated from many extreme environments.</title>
        <authorList>
            <person name="Coleine C."/>
            <person name="Stajich J.E."/>
            <person name="Selbmann L."/>
        </authorList>
    </citation>
    <scope>NUCLEOTIDE SEQUENCE</scope>
    <source>
        <strain evidence="9">CCFEE 5810</strain>
    </source>
</reference>
<evidence type="ECO:0000256" key="3">
    <source>
        <dbReference type="ARBA" id="ARBA00022692"/>
    </source>
</evidence>
<evidence type="ECO:0000256" key="1">
    <source>
        <dbReference type="ARBA" id="ARBA00004141"/>
    </source>
</evidence>
<dbReference type="Pfam" id="PF01127">
    <property type="entry name" value="Sdh_cyt"/>
    <property type="match status" value="1"/>
</dbReference>
<name>A0AAN7W6F4_9PEZI</name>
<gene>
    <name evidence="9" type="primary">SDH3</name>
    <name evidence="9" type="ORF">LTR97_009371</name>
</gene>
<evidence type="ECO:0000256" key="2">
    <source>
        <dbReference type="ARBA" id="ARBA00022617"/>
    </source>
</evidence>
<evidence type="ECO:0000256" key="4">
    <source>
        <dbReference type="ARBA" id="ARBA00022723"/>
    </source>
</evidence>
<dbReference type="GO" id="GO:0006121">
    <property type="term" value="P:mitochondrial electron transport, succinate to ubiquinone"/>
    <property type="evidence" value="ECO:0007669"/>
    <property type="project" value="TreeGrafter"/>
</dbReference>
<dbReference type="GO" id="GO:0046872">
    <property type="term" value="F:metal ion binding"/>
    <property type="evidence" value="ECO:0007669"/>
    <property type="project" value="UniProtKB-KW"/>
</dbReference>
<feature type="transmembrane region" description="Helical" evidence="8">
    <location>
        <begin position="211"/>
        <end position="231"/>
    </location>
</feature>
<keyword evidence="4" id="KW-0479">Metal-binding</keyword>
<evidence type="ECO:0000256" key="8">
    <source>
        <dbReference type="SAM" id="Phobius"/>
    </source>
</evidence>
<dbReference type="InterPro" id="IPR000701">
    <property type="entry name" value="SuccDH_FuR_B_TM-su"/>
</dbReference>
<dbReference type="AlphaFoldDB" id="A0AAN7W6F4"/>
<dbReference type="NCBIfam" id="TIGR02970">
    <property type="entry name" value="succ_dehyd_cytB"/>
    <property type="match status" value="1"/>
</dbReference>
<dbReference type="PANTHER" id="PTHR10978">
    <property type="entry name" value="SUCCINATE DEHYDROGENASE CYTOCHROME B560 SUBUNIT"/>
    <property type="match status" value="1"/>
</dbReference>
<dbReference type="GO" id="GO:0006099">
    <property type="term" value="P:tricarboxylic acid cycle"/>
    <property type="evidence" value="ECO:0007669"/>
    <property type="project" value="InterPro"/>
</dbReference>
<evidence type="ECO:0000256" key="5">
    <source>
        <dbReference type="ARBA" id="ARBA00022989"/>
    </source>
</evidence>
<dbReference type="GO" id="GO:0016020">
    <property type="term" value="C:membrane"/>
    <property type="evidence" value="ECO:0007669"/>
    <property type="project" value="UniProtKB-SubCell"/>
</dbReference>
<accession>A0AAN7W6F4</accession>
<evidence type="ECO:0000256" key="6">
    <source>
        <dbReference type="ARBA" id="ARBA00023004"/>
    </source>
</evidence>
<keyword evidence="6" id="KW-0408">Iron</keyword>
<organism evidence="9 10">
    <name type="scientific">Elasticomyces elasticus</name>
    <dbReference type="NCBI Taxonomy" id="574655"/>
    <lineage>
        <taxon>Eukaryota</taxon>
        <taxon>Fungi</taxon>
        <taxon>Dikarya</taxon>
        <taxon>Ascomycota</taxon>
        <taxon>Pezizomycotina</taxon>
        <taxon>Dothideomycetes</taxon>
        <taxon>Dothideomycetidae</taxon>
        <taxon>Mycosphaerellales</taxon>
        <taxon>Teratosphaeriaceae</taxon>
        <taxon>Elasticomyces</taxon>
    </lineage>
</organism>
<feature type="transmembrane region" description="Helical" evidence="8">
    <location>
        <begin position="123"/>
        <end position="145"/>
    </location>
</feature>
<dbReference type="InterPro" id="IPR034804">
    <property type="entry name" value="SQR/QFR_C/D"/>
</dbReference>
<evidence type="ECO:0000313" key="9">
    <source>
        <dbReference type="EMBL" id="KAK5694781.1"/>
    </source>
</evidence>
<feature type="transmembrane region" description="Helical" evidence="8">
    <location>
        <begin position="181"/>
        <end position="199"/>
    </location>
</feature>
<dbReference type="GO" id="GO:0009055">
    <property type="term" value="F:electron transfer activity"/>
    <property type="evidence" value="ECO:0007669"/>
    <property type="project" value="InterPro"/>
</dbReference>
<sequence>MQVPQPPARPHTVTIELLTSLPSTTRTQCCHKELPNRRSGGVGPNTAPEAQYRRADELTVALQQPAYRFVAPAALATRHAFTSQRRLAATQSMNERDAGTEILAKQRLSRPVSPHLSIYRPQITWYLSILNRITGITLSGGFYIFGAAYLVAPYVGWHLESAVLAAAFAKWPAILKIGTKALVALPFTFHSFNGIRHLFWDVGSMMTNKQVNQTGWTVVGLTGVASLLIALL</sequence>
<dbReference type="GO" id="GO:0005739">
    <property type="term" value="C:mitochondrion"/>
    <property type="evidence" value="ECO:0007669"/>
    <property type="project" value="GOC"/>
</dbReference>
<comment type="subcellular location">
    <subcellularLocation>
        <location evidence="1">Membrane</location>
        <topology evidence="1">Multi-pass membrane protein</topology>
    </subcellularLocation>
</comment>
<keyword evidence="3 8" id="KW-0812">Transmembrane</keyword>
<dbReference type="Proteomes" id="UP001310594">
    <property type="component" value="Unassembled WGS sequence"/>
</dbReference>
<dbReference type="InterPro" id="IPR014314">
    <property type="entry name" value="Succ_DH_cytb556"/>
</dbReference>
<dbReference type="PANTHER" id="PTHR10978:SF5">
    <property type="entry name" value="SUCCINATE DEHYDROGENASE CYTOCHROME B560 SUBUNIT, MITOCHONDRIAL"/>
    <property type="match status" value="1"/>
</dbReference>
<dbReference type="SUPFAM" id="SSF81343">
    <property type="entry name" value="Fumarate reductase respiratory complex transmembrane subunits"/>
    <property type="match status" value="1"/>
</dbReference>
<dbReference type="PROSITE" id="PS01001">
    <property type="entry name" value="SDH_CYT_2"/>
    <property type="match status" value="1"/>
</dbReference>
<keyword evidence="5 8" id="KW-1133">Transmembrane helix</keyword>
<dbReference type="Gene3D" id="1.20.1300.10">
    <property type="entry name" value="Fumarate reductase/succinate dehydrogenase, transmembrane subunit"/>
    <property type="match status" value="1"/>
</dbReference>
<evidence type="ECO:0000313" key="10">
    <source>
        <dbReference type="Proteomes" id="UP001310594"/>
    </source>
</evidence>
<evidence type="ECO:0000256" key="7">
    <source>
        <dbReference type="ARBA" id="ARBA00023136"/>
    </source>
</evidence>